<feature type="compositionally biased region" description="Basic and acidic residues" evidence="5">
    <location>
        <begin position="186"/>
        <end position="195"/>
    </location>
</feature>
<accession>A0AAD9QTV7</accession>
<dbReference type="PANTHER" id="PTHR13489">
    <property type="entry name" value="MINI-CHROMOSOME MAINTENANCE COMPLEX-BINDING PROTEIN"/>
    <property type="match status" value="1"/>
</dbReference>
<dbReference type="InterPro" id="IPR019140">
    <property type="entry name" value="MCM_complex-bd"/>
</dbReference>
<evidence type="ECO:0000256" key="3">
    <source>
        <dbReference type="ARBA" id="ARBA00015405"/>
    </source>
</evidence>
<reference evidence="6" key="1">
    <citation type="journal article" date="2023" name="G3 (Bethesda)">
        <title>Whole genome assembly and annotation of the endangered Caribbean coral Acropora cervicornis.</title>
        <authorList>
            <person name="Selwyn J.D."/>
            <person name="Vollmer S.V."/>
        </authorList>
    </citation>
    <scope>NUCLEOTIDE SEQUENCE</scope>
    <source>
        <strain evidence="6">K2</strain>
    </source>
</reference>
<dbReference type="GO" id="GO:0006261">
    <property type="term" value="P:DNA-templated DNA replication"/>
    <property type="evidence" value="ECO:0007669"/>
    <property type="project" value="TreeGrafter"/>
</dbReference>
<comment type="similarity">
    <text evidence="2">Belongs to the MCMBP family.</text>
</comment>
<feature type="region of interest" description="Disordered" evidence="5">
    <location>
        <begin position="154"/>
        <end position="217"/>
    </location>
</feature>
<sequence length="615" mass="68386">MPCIEDWLTNPLSVAEGIFYETGKPDHERVREFFSSRLQENEALQRVPSLNDIPCHLLKSKSLVRFRCMIQDMFDPEFFLAVFEAMNKADNTSHLRCGMYQDMIGSPDNFEVMLESAKNVTKERQTFYCVPIPGETDWAKKKFAGKNVASKGHGIAVEQSSGMKRGHDDEMDQDENDQLGVVSDPSHAETKRARAGETAGSSTDLPSPQTADLNFPLPNDKGPACLIHVYEQESSFKVNDMVEFIGILSADPSLAALLDHGKEDSPELVGPCPDDLITPEEKAVHHPPPSLVPRLHCLTYRSLTHSNPYVPHGIKGESSSQLMGQLAGVRGEILSLLTQIAYGDSLTAEYILLHLVSSVYNWSGIMPVGKFALNISGCPTSQSFPQELYKFVEQVVPKCHFLSMTLKNMNSLTFVPQKDYTANRLKSGILQLSESTNLMVDETALEAGQLDGNGVKNVTALGSVISWQKLEYDFNFYKAEFTTNLLVLVLSEGKSLLPSDCHVVLRPQGQLQPAQMALESVNPDTLEQMQTFLGLARVAEYSLSAEMQEVLQNDFVNSRQQNHSSMSVEDFHLLLLLSRLMALSCGQTSLTPEMWNRVKQMEAERRARLVSNSSN</sequence>
<dbReference type="Pfam" id="PF09739">
    <property type="entry name" value="MCM_bind"/>
    <property type="match status" value="1"/>
</dbReference>
<dbReference type="EMBL" id="JARQWQ010000015">
    <property type="protein sequence ID" value="KAK2566995.1"/>
    <property type="molecule type" value="Genomic_DNA"/>
</dbReference>
<comment type="subcellular location">
    <subcellularLocation>
        <location evidence="1">Nucleus</location>
    </subcellularLocation>
</comment>
<dbReference type="AlphaFoldDB" id="A0AAD9QTV7"/>
<dbReference type="PANTHER" id="PTHR13489:SF0">
    <property type="entry name" value="MINI-CHROMOSOME MAINTENANCE COMPLEX-BINDING PROTEIN"/>
    <property type="match status" value="1"/>
</dbReference>
<dbReference type="Proteomes" id="UP001249851">
    <property type="component" value="Unassembled WGS sequence"/>
</dbReference>
<proteinExistence type="inferred from homology"/>
<evidence type="ECO:0000256" key="1">
    <source>
        <dbReference type="ARBA" id="ARBA00004123"/>
    </source>
</evidence>
<evidence type="ECO:0000313" key="7">
    <source>
        <dbReference type="Proteomes" id="UP001249851"/>
    </source>
</evidence>
<feature type="compositionally biased region" description="Polar residues" evidence="5">
    <location>
        <begin position="199"/>
        <end position="212"/>
    </location>
</feature>
<evidence type="ECO:0000256" key="5">
    <source>
        <dbReference type="SAM" id="MobiDB-lite"/>
    </source>
</evidence>
<dbReference type="GO" id="GO:0003682">
    <property type="term" value="F:chromatin binding"/>
    <property type="evidence" value="ECO:0007669"/>
    <property type="project" value="TreeGrafter"/>
</dbReference>
<dbReference type="GO" id="GO:0005634">
    <property type="term" value="C:nucleus"/>
    <property type="evidence" value="ECO:0007669"/>
    <property type="project" value="UniProtKB-SubCell"/>
</dbReference>
<evidence type="ECO:0000313" key="6">
    <source>
        <dbReference type="EMBL" id="KAK2566995.1"/>
    </source>
</evidence>
<organism evidence="6 7">
    <name type="scientific">Acropora cervicornis</name>
    <name type="common">Staghorn coral</name>
    <dbReference type="NCBI Taxonomy" id="6130"/>
    <lineage>
        <taxon>Eukaryota</taxon>
        <taxon>Metazoa</taxon>
        <taxon>Cnidaria</taxon>
        <taxon>Anthozoa</taxon>
        <taxon>Hexacorallia</taxon>
        <taxon>Scleractinia</taxon>
        <taxon>Astrocoeniina</taxon>
        <taxon>Acroporidae</taxon>
        <taxon>Acropora</taxon>
    </lineage>
</organism>
<protein>
    <recommendedName>
        <fullName evidence="3">Mini-chromosome maintenance complex-binding protein</fullName>
    </recommendedName>
</protein>
<evidence type="ECO:0000256" key="2">
    <source>
        <dbReference type="ARBA" id="ARBA00007925"/>
    </source>
</evidence>
<gene>
    <name evidence="6" type="ORF">P5673_008765</name>
</gene>
<reference evidence="6" key="2">
    <citation type="journal article" date="2023" name="Science">
        <title>Genomic signatures of disease resistance in endangered staghorn corals.</title>
        <authorList>
            <person name="Vollmer S.V."/>
            <person name="Selwyn J.D."/>
            <person name="Despard B.A."/>
            <person name="Roesel C.L."/>
        </authorList>
    </citation>
    <scope>NUCLEOTIDE SEQUENCE</scope>
    <source>
        <strain evidence="6">K2</strain>
    </source>
</reference>
<keyword evidence="7" id="KW-1185">Reference proteome</keyword>
<comment type="caution">
    <text evidence="6">The sequence shown here is derived from an EMBL/GenBank/DDBJ whole genome shotgun (WGS) entry which is preliminary data.</text>
</comment>
<keyword evidence="4" id="KW-0539">Nucleus</keyword>
<name>A0AAD9QTV7_ACRCE</name>
<evidence type="ECO:0000256" key="4">
    <source>
        <dbReference type="ARBA" id="ARBA00023242"/>
    </source>
</evidence>